<evidence type="ECO:0000256" key="5">
    <source>
        <dbReference type="ARBA" id="ARBA00022519"/>
    </source>
</evidence>
<dbReference type="Pfam" id="PF00528">
    <property type="entry name" value="BPD_transp_1"/>
    <property type="match status" value="1"/>
</dbReference>
<evidence type="ECO:0000313" key="12">
    <source>
        <dbReference type="Proteomes" id="UP000619295"/>
    </source>
</evidence>
<evidence type="ECO:0000256" key="2">
    <source>
        <dbReference type="ARBA" id="ARBA00010072"/>
    </source>
</evidence>
<dbReference type="RefSeq" id="WP_112761630.1">
    <property type="nucleotide sequence ID" value="NZ_JACXWY010000005.1"/>
</dbReference>
<feature type="transmembrane region" description="Helical" evidence="9">
    <location>
        <begin position="65"/>
        <end position="86"/>
    </location>
</feature>
<dbReference type="AlphaFoldDB" id="A0A927E944"/>
<comment type="similarity">
    <text evidence="2">Belongs to the binding-protein-dependent transport system permease family. HisMQ subfamily.</text>
</comment>
<feature type="transmembrane region" description="Helical" evidence="9">
    <location>
        <begin position="196"/>
        <end position="218"/>
    </location>
</feature>
<dbReference type="InterPro" id="IPR035906">
    <property type="entry name" value="MetI-like_sf"/>
</dbReference>
<sequence length="232" mass="25460">MFEELWRWSGAFMQGTLVILLVFLVSLVLTVIWGLLGASAKLSGNRAAKAAANAYTVVFRGTPEFLLLLLIYFGSAVTLTALVKLVWPQTRFVDLSPFWAGAFAISLIVGAAATETFRGAFLGVDRGQVEAAQALGLRRLQVFFLIRLPQMWRLALPSFGNHMNSLVKDTALISVIGLQEIMFTADMAASTNSMPFAMYFAVALIYLGFTTIITLGTGHLERRANHFMTVSR</sequence>
<gene>
    <name evidence="11" type="ORF">IED13_11105</name>
</gene>
<evidence type="ECO:0000256" key="9">
    <source>
        <dbReference type="RuleBase" id="RU363032"/>
    </source>
</evidence>
<evidence type="ECO:0000313" key="11">
    <source>
        <dbReference type="EMBL" id="MBD3846247.1"/>
    </source>
</evidence>
<protein>
    <submittedName>
        <fullName evidence="11">ABC transporter permease subunit</fullName>
    </submittedName>
</protein>
<organism evidence="11 12">
    <name type="scientific">Bosea spartocytisi</name>
    <dbReference type="NCBI Taxonomy" id="2773451"/>
    <lineage>
        <taxon>Bacteria</taxon>
        <taxon>Pseudomonadati</taxon>
        <taxon>Pseudomonadota</taxon>
        <taxon>Alphaproteobacteria</taxon>
        <taxon>Hyphomicrobiales</taxon>
        <taxon>Boseaceae</taxon>
        <taxon>Bosea</taxon>
    </lineage>
</organism>
<keyword evidence="6 9" id="KW-0812">Transmembrane</keyword>
<dbReference type="InterPro" id="IPR000515">
    <property type="entry name" value="MetI-like"/>
</dbReference>
<reference evidence="11" key="1">
    <citation type="submission" date="2020-09" db="EMBL/GenBank/DDBJ databases">
        <title>Bosea spartocytisi sp. nov. a root nodule endophyte of Spartocytisus supranubius in the high mountain ecosystem fo the Teide National Park (Canary Islands, Spain).</title>
        <authorList>
            <person name="Pulido-Suarez L."/>
            <person name="Peix A."/>
            <person name="Igual J.M."/>
            <person name="Socas-Perez N."/>
            <person name="Velazquez E."/>
            <person name="Flores-Felix J.D."/>
            <person name="Leon-Barrios M."/>
        </authorList>
    </citation>
    <scope>NUCLEOTIDE SEQUENCE</scope>
    <source>
        <strain evidence="11">SSUT16</strain>
    </source>
</reference>
<feature type="domain" description="ABC transmembrane type-1" evidence="10">
    <location>
        <begin position="12"/>
        <end position="217"/>
    </location>
</feature>
<keyword evidence="8 9" id="KW-0472">Membrane</keyword>
<keyword evidence="4" id="KW-1003">Cell membrane</keyword>
<evidence type="ECO:0000259" key="10">
    <source>
        <dbReference type="PROSITE" id="PS50928"/>
    </source>
</evidence>
<dbReference type="InterPro" id="IPR010065">
    <property type="entry name" value="AA_ABC_transptr_permease_3TM"/>
</dbReference>
<evidence type="ECO:0000256" key="6">
    <source>
        <dbReference type="ARBA" id="ARBA00022692"/>
    </source>
</evidence>
<evidence type="ECO:0000256" key="1">
    <source>
        <dbReference type="ARBA" id="ARBA00004429"/>
    </source>
</evidence>
<dbReference type="GO" id="GO:0043190">
    <property type="term" value="C:ATP-binding cassette (ABC) transporter complex"/>
    <property type="evidence" value="ECO:0007669"/>
    <property type="project" value="InterPro"/>
</dbReference>
<dbReference type="EMBL" id="JACXWY010000005">
    <property type="protein sequence ID" value="MBD3846247.1"/>
    <property type="molecule type" value="Genomic_DNA"/>
</dbReference>
<comment type="subcellular location">
    <subcellularLocation>
        <location evidence="1">Cell inner membrane</location>
        <topology evidence="1">Multi-pass membrane protein</topology>
    </subcellularLocation>
    <subcellularLocation>
        <location evidence="9">Cell membrane</location>
        <topology evidence="9">Multi-pass membrane protein</topology>
    </subcellularLocation>
</comment>
<evidence type="ECO:0000256" key="3">
    <source>
        <dbReference type="ARBA" id="ARBA00022448"/>
    </source>
</evidence>
<name>A0A927E944_9HYPH</name>
<feature type="transmembrane region" description="Helical" evidence="9">
    <location>
        <begin position="98"/>
        <end position="117"/>
    </location>
</feature>
<comment type="caution">
    <text evidence="11">The sequence shown here is derived from an EMBL/GenBank/DDBJ whole genome shotgun (WGS) entry which is preliminary data.</text>
</comment>
<evidence type="ECO:0000256" key="8">
    <source>
        <dbReference type="ARBA" id="ARBA00023136"/>
    </source>
</evidence>
<dbReference type="GO" id="GO:0022857">
    <property type="term" value="F:transmembrane transporter activity"/>
    <property type="evidence" value="ECO:0007669"/>
    <property type="project" value="InterPro"/>
</dbReference>
<dbReference type="PANTHER" id="PTHR30133">
    <property type="entry name" value="CATIONIC AMINO ACID TRANSPORTER, MEMBRANE COMPONENT"/>
    <property type="match status" value="1"/>
</dbReference>
<feature type="transmembrane region" description="Helical" evidence="9">
    <location>
        <begin position="12"/>
        <end position="36"/>
    </location>
</feature>
<dbReference type="Proteomes" id="UP000619295">
    <property type="component" value="Unassembled WGS sequence"/>
</dbReference>
<proteinExistence type="inferred from homology"/>
<dbReference type="PROSITE" id="PS50928">
    <property type="entry name" value="ABC_TM1"/>
    <property type="match status" value="1"/>
</dbReference>
<dbReference type="Gene3D" id="1.10.3720.10">
    <property type="entry name" value="MetI-like"/>
    <property type="match status" value="1"/>
</dbReference>
<keyword evidence="3 9" id="KW-0813">Transport</keyword>
<keyword evidence="7 9" id="KW-1133">Transmembrane helix</keyword>
<accession>A0A927E944</accession>
<evidence type="ECO:0000256" key="4">
    <source>
        <dbReference type="ARBA" id="ARBA00022475"/>
    </source>
</evidence>
<keyword evidence="12" id="KW-1185">Reference proteome</keyword>
<dbReference type="SUPFAM" id="SSF161098">
    <property type="entry name" value="MetI-like"/>
    <property type="match status" value="1"/>
</dbReference>
<dbReference type="NCBIfam" id="TIGR01726">
    <property type="entry name" value="HEQRo_perm_3TM"/>
    <property type="match status" value="1"/>
</dbReference>
<keyword evidence="5" id="KW-0997">Cell inner membrane</keyword>
<dbReference type="CDD" id="cd06261">
    <property type="entry name" value="TM_PBP2"/>
    <property type="match status" value="1"/>
</dbReference>
<evidence type="ECO:0000256" key="7">
    <source>
        <dbReference type="ARBA" id="ARBA00022989"/>
    </source>
</evidence>
<dbReference type="InterPro" id="IPR051613">
    <property type="entry name" value="ABC_transp_permease_HisMQ"/>
</dbReference>